<dbReference type="EC" id="2.4.-.-" evidence="2"/>
<proteinExistence type="predicted"/>
<dbReference type="EMBL" id="JBHRSU010000004">
    <property type="protein sequence ID" value="MFC3100237.1"/>
    <property type="molecule type" value="Genomic_DNA"/>
</dbReference>
<dbReference type="GO" id="GO:0016757">
    <property type="term" value="F:glycosyltransferase activity"/>
    <property type="evidence" value="ECO:0007669"/>
    <property type="project" value="UniProtKB-KW"/>
</dbReference>
<reference evidence="3" key="1">
    <citation type="journal article" date="2019" name="Int. J. Syst. Evol. Microbiol.">
        <title>The Global Catalogue of Microorganisms (GCM) 10K type strain sequencing project: providing services to taxonomists for standard genome sequencing and annotation.</title>
        <authorList>
            <consortium name="The Broad Institute Genomics Platform"/>
            <consortium name="The Broad Institute Genome Sequencing Center for Infectious Disease"/>
            <person name="Wu L."/>
            <person name="Ma J."/>
        </authorList>
    </citation>
    <scope>NUCLEOTIDE SEQUENCE [LARGE SCALE GENOMIC DNA]</scope>
    <source>
        <strain evidence="3">KCTC 52606</strain>
    </source>
</reference>
<dbReference type="Proteomes" id="UP001595378">
    <property type="component" value="Unassembled WGS sequence"/>
</dbReference>
<dbReference type="SUPFAM" id="SSF53756">
    <property type="entry name" value="UDP-Glycosyltransferase/glycogen phosphorylase"/>
    <property type="match status" value="1"/>
</dbReference>
<dbReference type="RefSeq" id="WP_336918038.1">
    <property type="nucleotide sequence ID" value="NZ_JBANRN010000003.1"/>
</dbReference>
<dbReference type="PANTHER" id="PTHR46401:SF2">
    <property type="entry name" value="GLYCOSYLTRANSFERASE WBBK-RELATED"/>
    <property type="match status" value="1"/>
</dbReference>
<evidence type="ECO:0000313" key="3">
    <source>
        <dbReference type="Proteomes" id="UP001595378"/>
    </source>
</evidence>
<gene>
    <name evidence="2" type="ORF">ACFODK_04955</name>
</gene>
<protein>
    <submittedName>
        <fullName evidence="2">Glycosyltransferase</fullName>
        <ecNumber evidence="2">2.4.-.-</ecNumber>
    </submittedName>
</protein>
<keyword evidence="3" id="KW-1185">Reference proteome</keyword>
<name>A0ABV7EC71_9SPHN</name>
<keyword evidence="1 2" id="KW-0808">Transferase</keyword>
<keyword evidence="2" id="KW-0328">Glycosyltransferase</keyword>
<sequence>MLKPRLVHISADYPDPVVPAKTAAIRNLVHLIDTQFANRVISLNRRPVGAARLAALCIRGFGTPALHIEEQAFPDGIAMAYHAPGKGIWHHTMLAALGDVIARRVEASGGADLVVGHKLTVEGIAAARASQRLGIPFALTIQGDTDTKILAARPDLRARFARIFHEAALVCSFAPWSLAAVENLLGKRHGPVCILPCPTELDTLLPPRIVPDSLLSVFHLASHRRKNLAGMARALDRAQGQRPELALAVVGGGSASDQASARAAAGAVQGLAFEGPLPREEMAARMNRATGLVLPSRRETFGMVFVEALFAGCPVIYPRGRAIEGYFEGAPFAIAVDPHDPAEIASAMLHLAREEAGIKDALAQWQLSGGASRFTRKAIGATYAGALSAMFSGVLDASSAYASQGVA</sequence>
<dbReference type="Pfam" id="PF13692">
    <property type="entry name" value="Glyco_trans_1_4"/>
    <property type="match status" value="1"/>
</dbReference>
<dbReference type="PANTHER" id="PTHR46401">
    <property type="entry name" value="GLYCOSYLTRANSFERASE WBBK-RELATED"/>
    <property type="match status" value="1"/>
</dbReference>
<dbReference type="Gene3D" id="3.40.50.2000">
    <property type="entry name" value="Glycogen Phosphorylase B"/>
    <property type="match status" value="2"/>
</dbReference>
<evidence type="ECO:0000256" key="1">
    <source>
        <dbReference type="ARBA" id="ARBA00022679"/>
    </source>
</evidence>
<evidence type="ECO:0000313" key="2">
    <source>
        <dbReference type="EMBL" id="MFC3100237.1"/>
    </source>
</evidence>
<accession>A0ABV7EC71</accession>
<comment type="caution">
    <text evidence="2">The sequence shown here is derived from an EMBL/GenBank/DDBJ whole genome shotgun (WGS) entry which is preliminary data.</text>
</comment>
<organism evidence="2 3">
    <name type="scientific">Alteraurantiacibacter lauratis</name>
    <dbReference type="NCBI Taxonomy" id="2054627"/>
    <lineage>
        <taxon>Bacteria</taxon>
        <taxon>Pseudomonadati</taxon>
        <taxon>Pseudomonadota</taxon>
        <taxon>Alphaproteobacteria</taxon>
        <taxon>Sphingomonadales</taxon>
        <taxon>Erythrobacteraceae</taxon>
        <taxon>Alteraurantiacibacter</taxon>
    </lineage>
</organism>